<protein>
    <submittedName>
        <fullName evidence="8">P pilus assembly chaperone PapD</fullName>
    </submittedName>
</protein>
<evidence type="ECO:0000256" key="4">
    <source>
        <dbReference type="ARBA" id="ARBA00022764"/>
    </source>
</evidence>
<organism evidence="8 9">
    <name type="scientific">Acinetobacter calcoaceticus</name>
    <dbReference type="NCBI Taxonomy" id="471"/>
    <lineage>
        <taxon>Bacteria</taxon>
        <taxon>Pseudomonadati</taxon>
        <taxon>Pseudomonadota</taxon>
        <taxon>Gammaproteobacteria</taxon>
        <taxon>Moraxellales</taxon>
        <taxon>Moraxellaceae</taxon>
        <taxon>Acinetobacter</taxon>
        <taxon>Acinetobacter calcoaceticus/baumannii complex</taxon>
    </lineage>
</organism>
<evidence type="ECO:0000313" key="8">
    <source>
        <dbReference type="EMBL" id="TCM60042.1"/>
    </source>
</evidence>
<sequence>MSFNRIRLGWGRYCGWVLPILLSCTGSQAGLLAESSRIVYLEQKHEKSLMLANTNPHPVLTQVWVDDGSNNPDYAHTPFVVLPAIFQMQSGEIKGLRFIYNGLALPTDRESMYWLNLYEIPAVKTADLDQNHLHLAINTQLKLFFRPKGLKPLPIQEIAKQLKFHIQTQPQAQLASKAPSTTQAILQVDNPTAYHVSLRRLDLLFNTAHGVEKLRSAATELLIQPKQHLDIALPASQTLIPSQHSNTPPAVIAVEFVLIDDDGQSQLFNQRLP</sequence>
<dbReference type="PANTHER" id="PTHR30251">
    <property type="entry name" value="PILUS ASSEMBLY CHAPERONE"/>
    <property type="match status" value="1"/>
</dbReference>
<evidence type="ECO:0000259" key="7">
    <source>
        <dbReference type="Pfam" id="PF00345"/>
    </source>
</evidence>
<reference evidence="8 9" key="1">
    <citation type="submission" date="2019-03" db="EMBL/GenBank/DDBJ databases">
        <title>Genomic analyses of the natural microbiome of Caenorhabditis elegans.</title>
        <authorList>
            <person name="Samuel B."/>
        </authorList>
    </citation>
    <scope>NUCLEOTIDE SEQUENCE [LARGE SCALE GENOMIC DNA]</scope>
    <source>
        <strain evidence="8 9">JUb89</strain>
    </source>
</reference>
<dbReference type="PROSITE" id="PS00635">
    <property type="entry name" value="PILI_CHAPERONE"/>
    <property type="match status" value="1"/>
</dbReference>
<keyword evidence="3" id="KW-0732">Signal</keyword>
<gene>
    <name evidence="8" type="ORF">EC844_13612</name>
</gene>
<comment type="similarity">
    <text evidence="2 6">Belongs to the periplasmic pilus chaperone family.</text>
</comment>
<dbReference type="PANTHER" id="PTHR30251:SF7">
    <property type="entry name" value="FIMBRIAE CHAPARONE"/>
    <property type="match status" value="1"/>
</dbReference>
<dbReference type="PROSITE" id="PS51257">
    <property type="entry name" value="PROKAR_LIPOPROTEIN"/>
    <property type="match status" value="1"/>
</dbReference>
<evidence type="ECO:0000313" key="9">
    <source>
        <dbReference type="Proteomes" id="UP000294963"/>
    </source>
</evidence>
<dbReference type="Pfam" id="PF00345">
    <property type="entry name" value="PapD_N"/>
    <property type="match status" value="1"/>
</dbReference>
<keyword evidence="4" id="KW-0574">Periplasm</keyword>
<dbReference type="InterPro" id="IPR036316">
    <property type="entry name" value="Pili_assmbl_chap_C_dom_sf"/>
</dbReference>
<dbReference type="InterPro" id="IPR050643">
    <property type="entry name" value="Periplasmic_pilus_chap"/>
</dbReference>
<dbReference type="AlphaFoldDB" id="A0A4R1XC33"/>
<evidence type="ECO:0000256" key="5">
    <source>
        <dbReference type="ARBA" id="ARBA00023186"/>
    </source>
</evidence>
<feature type="domain" description="Pili assembly chaperone N-terminal" evidence="7">
    <location>
        <begin position="33"/>
        <end position="151"/>
    </location>
</feature>
<dbReference type="SUPFAM" id="SSF49584">
    <property type="entry name" value="Periplasmic chaperone C-domain"/>
    <property type="match status" value="1"/>
</dbReference>
<evidence type="ECO:0000256" key="6">
    <source>
        <dbReference type="RuleBase" id="RU003918"/>
    </source>
</evidence>
<comment type="subcellular location">
    <subcellularLocation>
        <location evidence="1 6">Periplasm</location>
    </subcellularLocation>
</comment>
<comment type="caution">
    <text evidence="8">The sequence shown here is derived from an EMBL/GenBank/DDBJ whole genome shotgun (WGS) entry which is preliminary data.</text>
</comment>
<dbReference type="Gene3D" id="2.60.40.10">
    <property type="entry name" value="Immunoglobulins"/>
    <property type="match status" value="2"/>
</dbReference>
<name>A0A4R1XC33_ACICA</name>
<evidence type="ECO:0000256" key="1">
    <source>
        <dbReference type="ARBA" id="ARBA00004418"/>
    </source>
</evidence>
<proteinExistence type="inferred from homology"/>
<dbReference type="GO" id="GO:0030288">
    <property type="term" value="C:outer membrane-bounded periplasmic space"/>
    <property type="evidence" value="ECO:0007669"/>
    <property type="project" value="InterPro"/>
</dbReference>
<evidence type="ECO:0000256" key="2">
    <source>
        <dbReference type="ARBA" id="ARBA00007399"/>
    </source>
</evidence>
<keyword evidence="9" id="KW-1185">Reference proteome</keyword>
<dbReference type="InterPro" id="IPR001829">
    <property type="entry name" value="Pili_assmbl_chaperone_bac"/>
</dbReference>
<dbReference type="InterPro" id="IPR008962">
    <property type="entry name" value="PapD-like_sf"/>
</dbReference>
<dbReference type="EMBL" id="SLVJ01000036">
    <property type="protein sequence ID" value="TCM60042.1"/>
    <property type="molecule type" value="Genomic_DNA"/>
</dbReference>
<dbReference type="InterPro" id="IPR016147">
    <property type="entry name" value="Pili_assmbl_chaperone_N"/>
</dbReference>
<evidence type="ECO:0000256" key="3">
    <source>
        <dbReference type="ARBA" id="ARBA00022729"/>
    </source>
</evidence>
<dbReference type="GO" id="GO:0071555">
    <property type="term" value="P:cell wall organization"/>
    <property type="evidence" value="ECO:0007669"/>
    <property type="project" value="InterPro"/>
</dbReference>
<dbReference type="PRINTS" id="PR00969">
    <property type="entry name" value="CHAPERONPILI"/>
</dbReference>
<dbReference type="InterPro" id="IPR018046">
    <property type="entry name" value="Pili_assmbl_chaperone_CS"/>
</dbReference>
<accession>A0A4R1XC33</accession>
<dbReference type="SUPFAM" id="SSF49354">
    <property type="entry name" value="PapD-like"/>
    <property type="match status" value="1"/>
</dbReference>
<dbReference type="Proteomes" id="UP000294963">
    <property type="component" value="Unassembled WGS sequence"/>
</dbReference>
<keyword evidence="5 6" id="KW-0143">Chaperone</keyword>
<dbReference type="InterPro" id="IPR013783">
    <property type="entry name" value="Ig-like_fold"/>
</dbReference>
<dbReference type="OrthoDB" id="9131059at2"/>